<evidence type="ECO:0000313" key="5">
    <source>
        <dbReference type="Proteomes" id="UP000534783"/>
    </source>
</evidence>
<feature type="domain" description="C4-type zinc ribbon" evidence="2">
    <location>
        <begin position="199"/>
        <end position="230"/>
    </location>
</feature>
<reference evidence="4 5" key="1">
    <citation type="journal article" date="2020" name="Nature">
        <title>Bacterial chemolithoautotrophy via manganese oxidation.</title>
        <authorList>
            <person name="Yu H."/>
            <person name="Leadbetter J.R."/>
        </authorList>
    </citation>
    <scope>NUCLEOTIDE SEQUENCE [LARGE SCALE GENOMIC DNA]</scope>
    <source>
        <strain evidence="4 5">Mn-1</strain>
    </source>
</reference>
<sequence>MKEPLALLMGLQELDRQLNQYHEEEKMLPERLQIAQQPLEQAKETLAKLKSALDQATKERKEKEQALQSAEEKITKLKGRLTELKTNKEYQTHLHEIESANAEKGKIEEELLVAMDRADAVKKEAAAQEKVVAEEEKKFRAEKEGLENALKSKSESMKGLEQERTALSEKVGKNLLQEYKRLAATKRGLAVVALKGNICSGCHFSLPPQLVAEVRKGEKVLACTYCHRILFPAPT</sequence>
<name>A0A7X6DLX1_9BACT</name>
<keyword evidence="5" id="KW-1185">Reference proteome</keyword>
<evidence type="ECO:0008006" key="6">
    <source>
        <dbReference type="Google" id="ProtNLM"/>
    </source>
</evidence>
<keyword evidence="1" id="KW-0175">Coiled coil</keyword>
<dbReference type="PANTHER" id="PTHR39082:SF1">
    <property type="entry name" value="SCAVENGER RECEPTOR CLASS A MEMBER 3"/>
    <property type="match status" value="1"/>
</dbReference>
<evidence type="ECO:0000256" key="1">
    <source>
        <dbReference type="SAM" id="Coils"/>
    </source>
</evidence>
<dbReference type="Gene3D" id="1.10.287.1490">
    <property type="match status" value="1"/>
</dbReference>
<proteinExistence type="predicted"/>
<comment type="caution">
    <text evidence="4">The sequence shown here is derived from an EMBL/GenBank/DDBJ whole genome shotgun (WGS) entry which is preliminary data.</text>
</comment>
<evidence type="ECO:0000259" key="3">
    <source>
        <dbReference type="Pfam" id="PF24481"/>
    </source>
</evidence>
<dbReference type="Pfam" id="PF02591">
    <property type="entry name" value="Zn_ribbon_9"/>
    <property type="match status" value="1"/>
</dbReference>
<evidence type="ECO:0000313" key="4">
    <source>
        <dbReference type="EMBL" id="NKE69620.1"/>
    </source>
</evidence>
<feature type="domain" description="CT398-like coiled coil hairpin" evidence="3">
    <location>
        <begin position="11"/>
        <end position="185"/>
    </location>
</feature>
<organism evidence="4 5">
    <name type="scientific">Candidatus Manganitrophus noduliformans</name>
    <dbReference type="NCBI Taxonomy" id="2606439"/>
    <lineage>
        <taxon>Bacteria</taxon>
        <taxon>Pseudomonadati</taxon>
        <taxon>Nitrospirota</taxon>
        <taxon>Nitrospiria</taxon>
        <taxon>Candidatus Troglogloeales</taxon>
        <taxon>Candidatus Manganitrophaceae</taxon>
        <taxon>Candidatus Manganitrophus</taxon>
    </lineage>
</organism>
<dbReference type="InterPro" id="IPR003743">
    <property type="entry name" value="Zf-RING_7"/>
</dbReference>
<evidence type="ECO:0000259" key="2">
    <source>
        <dbReference type="Pfam" id="PF02591"/>
    </source>
</evidence>
<dbReference type="Pfam" id="PF24481">
    <property type="entry name" value="CT398_CC"/>
    <property type="match status" value="1"/>
</dbReference>
<dbReference type="EMBL" id="VTOW01000001">
    <property type="protein sequence ID" value="NKE69620.1"/>
    <property type="molecule type" value="Genomic_DNA"/>
</dbReference>
<gene>
    <name evidence="4" type="ORF">MNODULE_02510</name>
</gene>
<dbReference type="InterPro" id="IPR056003">
    <property type="entry name" value="CT398_CC_hairpin"/>
</dbReference>
<dbReference type="AlphaFoldDB" id="A0A7X6DLX1"/>
<dbReference type="InterPro" id="IPR052376">
    <property type="entry name" value="Oxidative_Scav/Glycosyltrans"/>
</dbReference>
<protein>
    <recommendedName>
        <fullName evidence="6">C4-type zinc ribbon domain-containing protein</fullName>
    </recommendedName>
</protein>
<feature type="coiled-coil region" evidence="1">
    <location>
        <begin position="39"/>
        <end position="170"/>
    </location>
</feature>
<dbReference type="RefSeq" id="WP_168057912.1">
    <property type="nucleotide sequence ID" value="NZ_VTOW01000001.1"/>
</dbReference>
<dbReference type="Proteomes" id="UP000534783">
    <property type="component" value="Unassembled WGS sequence"/>
</dbReference>
<dbReference type="PANTHER" id="PTHR39082">
    <property type="entry name" value="PHOSPHOLIPASE C-BETA-2-RELATED"/>
    <property type="match status" value="1"/>
</dbReference>
<accession>A0A7X6DLX1</accession>